<dbReference type="STRING" id="1804984.AYM40_21190"/>
<feature type="domain" description="EAL" evidence="1">
    <location>
        <begin position="1"/>
        <end position="179"/>
    </location>
</feature>
<organism evidence="2 3">
    <name type="scientific">Paraburkholderia phytofirmans OLGA172</name>
    <dbReference type="NCBI Taxonomy" id="1417228"/>
    <lineage>
        <taxon>Bacteria</taxon>
        <taxon>Pseudomonadati</taxon>
        <taxon>Pseudomonadota</taxon>
        <taxon>Betaproteobacteria</taxon>
        <taxon>Burkholderiales</taxon>
        <taxon>Burkholderiaceae</taxon>
        <taxon>Paraburkholderia</taxon>
    </lineage>
</organism>
<evidence type="ECO:0000313" key="3">
    <source>
        <dbReference type="Proteomes" id="UP000076852"/>
    </source>
</evidence>
<reference evidence="2 3" key="1">
    <citation type="journal article" date="2016" name="Gene">
        <title>PacBio SMRT assembly of a complex multi-replicon genome reveals chlorocatechol degradative operon in a region of genome plasticity.</title>
        <authorList>
            <person name="Ricker N."/>
            <person name="Shen S.Y."/>
            <person name="Goordial J."/>
            <person name="Jin S."/>
            <person name="Fulthorpe R.R."/>
        </authorList>
    </citation>
    <scope>NUCLEOTIDE SEQUENCE [LARGE SCALE GENOMIC DNA]</scope>
    <source>
        <strain evidence="2 3">OLGA172</strain>
    </source>
</reference>
<evidence type="ECO:0000259" key="1">
    <source>
        <dbReference type="PROSITE" id="PS50883"/>
    </source>
</evidence>
<dbReference type="Pfam" id="PF00563">
    <property type="entry name" value="EAL"/>
    <property type="match status" value="1"/>
</dbReference>
<protein>
    <recommendedName>
        <fullName evidence="1">EAL domain-containing protein</fullName>
    </recommendedName>
</protein>
<dbReference type="PANTHER" id="PTHR33121:SF76">
    <property type="entry name" value="SIGNALING PROTEIN"/>
    <property type="match status" value="1"/>
</dbReference>
<dbReference type="KEGG" id="buz:AYM40_21190"/>
<dbReference type="PROSITE" id="PS50883">
    <property type="entry name" value="EAL"/>
    <property type="match status" value="1"/>
</dbReference>
<gene>
    <name evidence="2" type="ORF">AYM40_21190</name>
</gene>
<sequence length="339" mass="37278">MHASNFTRVATAHEWLFLNTRPDGFIVSDTYRHLVEDSLRHLHLPPERIVLEVLETPNGNLQRLIEGIASFRQRGFLIALDDFGAGHSNIDRVWQLQPDIVKLDRRVIEQAARFAHVARLLPRLISLLHEAGALVLVEGVETLQEALLAMECDADFAQGFFFARPAPGGVDRTESRMVIDNLWQSYRKHAEEKSNEQAVLLAAYATALQSAADRSNEGAEISSTCKDLLLLDGAVRCFILNAQGEQIGGDVSANGSGASSPGPSLGLIDPRGACWERRPYFKNAVEHPGVVQITKPYLSINGAHFCVTLSIAAVIRGELKILCADIDWQRAAQRDSVAA</sequence>
<dbReference type="EMBL" id="CP014579">
    <property type="protein sequence ID" value="ANB74957.1"/>
    <property type="molecule type" value="Genomic_DNA"/>
</dbReference>
<dbReference type="SUPFAM" id="SSF141868">
    <property type="entry name" value="EAL domain-like"/>
    <property type="match status" value="1"/>
</dbReference>
<dbReference type="InterPro" id="IPR029151">
    <property type="entry name" value="Sensor-like_sf"/>
</dbReference>
<dbReference type="SUPFAM" id="SSF103190">
    <property type="entry name" value="Sensory domain-like"/>
    <property type="match status" value="1"/>
</dbReference>
<dbReference type="InterPro" id="IPR001633">
    <property type="entry name" value="EAL_dom"/>
</dbReference>
<keyword evidence="3" id="KW-1185">Reference proteome</keyword>
<dbReference type="CDD" id="cd01948">
    <property type="entry name" value="EAL"/>
    <property type="match status" value="1"/>
</dbReference>
<evidence type="ECO:0000313" key="2">
    <source>
        <dbReference type="EMBL" id="ANB74957.1"/>
    </source>
</evidence>
<dbReference type="Gene3D" id="3.30.450.20">
    <property type="entry name" value="PAS domain"/>
    <property type="match status" value="1"/>
</dbReference>
<dbReference type="GO" id="GO:0071111">
    <property type="term" value="F:cyclic-guanylate-specific phosphodiesterase activity"/>
    <property type="evidence" value="ECO:0007669"/>
    <property type="project" value="InterPro"/>
</dbReference>
<dbReference type="PANTHER" id="PTHR33121">
    <property type="entry name" value="CYCLIC DI-GMP PHOSPHODIESTERASE PDEF"/>
    <property type="match status" value="1"/>
</dbReference>
<dbReference type="AlphaFoldDB" id="A0A167W8W0"/>
<dbReference type="InterPro" id="IPR050706">
    <property type="entry name" value="Cyclic-di-GMP_PDE-like"/>
</dbReference>
<name>A0A167W8W0_9BURK</name>
<dbReference type="InterPro" id="IPR035919">
    <property type="entry name" value="EAL_sf"/>
</dbReference>
<accession>A0A167W8W0</accession>
<dbReference type="Proteomes" id="UP000076852">
    <property type="component" value="Chromosome 2"/>
</dbReference>
<dbReference type="Gene3D" id="3.20.20.450">
    <property type="entry name" value="EAL domain"/>
    <property type="match status" value="1"/>
</dbReference>
<proteinExistence type="predicted"/>
<dbReference type="SMART" id="SM00052">
    <property type="entry name" value="EAL"/>
    <property type="match status" value="1"/>
</dbReference>